<dbReference type="HOGENOM" id="CLU_3072060_0_0_1"/>
<gene>
    <name evidence="1" type="ORF">OsI_23733</name>
</gene>
<keyword evidence="2" id="KW-1185">Reference proteome</keyword>
<reference evidence="1 2" key="1">
    <citation type="journal article" date="2005" name="PLoS Biol.">
        <title>The genomes of Oryza sativa: a history of duplications.</title>
        <authorList>
            <person name="Yu J."/>
            <person name="Wang J."/>
            <person name="Lin W."/>
            <person name="Li S."/>
            <person name="Li H."/>
            <person name="Zhou J."/>
            <person name="Ni P."/>
            <person name="Dong W."/>
            <person name="Hu S."/>
            <person name="Zeng C."/>
            <person name="Zhang J."/>
            <person name="Zhang Y."/>
            <person name="Li R."/>
            <person name="Xu Z."/>
            <person name="Li S."/>
            <person name="Li X."/>
            <person name="Zheng H."/>
            <person name="Cong L."/>
            <person name="Lin L."/>
            <person name="Yin J."/>
            <person name="Geng J."/>
            <person name="Li G."/>
            <person name="Shi J."/>
            <person name="Liu J."/>
            <person name="Lv H."/>
            <person name="Li J."/>
            <person name="Wang J."/>
            <person name="Deng Y."/>
            <person name="Ran L."/>
            <person name="Shi X."/>
            <person name="Wang X."/>
            <person name="Wu Q."/>
            <person name="Li C."/>
            <person name="Ren X."/>
            <person name="Wang J."/>
            <person name="Wang X."/>
            <person name="Li D."/>
            <person name="Liu D."/>
            <person name="Zhang X."/>
            <person name="Ji Z."/>
            <person name="Zhao W."/>
            <person name="Sun Y."/>
            <person name="Zhang Z."/>
            <person name="Bao J."/>
            <person name="Han Y."/>
            <person name="Dong L."/>
            <person name="Ji J."/>
            <person name="Chen P."/>
            <person name="Wu S."/>
            <person name="Liu J."/>
            <person name="Xiao Y."/>
            <person name="Bu D."/>
            <person name="Tan J."/>
            <person name="Yang L."/>
            <person name="Ye C."/>
            <person name="Zhang J."/>
            <person name="Xu J."/>
            <person name="Zhou Y."/>
            <person name="Yu Y."/>
            <person name="Zhang B."/>
            <person name="Zhuang S."/>
            <person name="Wei H."/>
            <person name="Liu B."/>
            <person name="Lei M."/>
            <person name="Yu H."/>
            <person name="Li Y."/>
            <person name="Xu H."/>
            <person name="Wei S."/>
            <person name="He X."/>
            <person name="Fang L."/>
            <person name="Zhang Z."/>
            <person name="Zhang Y."/>
            <person name="Huang X."/>
            <person name="Su Z."/>
            <person name="Tong W."/>
            <person name="Li J."/>
            <person name="Tong Z."/>
            <person name="Li S."/>
            <person name="Ye J."/>
            <person name="Wang L."/>
            <person name="Fang L."/>
            <person name="Lei T."/>
            <person name="Chen C."/>
            <person name="Chen H."/>
            <person name="Xu Z."/>
            <person name="Li H."/>
            <person name="Huang H."/>
            <person name="Zhang F."/>
            <person name="Xu H."/>
            <person name="Li N."/>
            <person name="Zhao C."/>
            <person name="Li S."/>
            <person name="Dong L."/>
            <person name="Huang Y."/>
            <person name="Li L."/>
            <person name="Xi Y."/>
            <person name="Qi Q."/>
            <person name="Li W."/>
            <person name="Zhang B."/>
            <person name="Hu W."/>
            <person name="Zhang Y."/>
            <person name="Tian X."/>
            <person name="Jiao Y."/>
            <person name="Liang X."/>
            <person name="Jin J."/>
            <person name="Gao L."/>
            <person name="Zheng W."/>
            <person name="Hao B."/>
            <person name="Liu S."/>
            <person name="Wang W."/>
            <person name="Yuan L."/>
            <person name="Cao M."/>
            <person name="McDermott J."/>
            <person name="Samudrala R."/>
            <person name="Wang J."/>
            <person name="Wong G.K."/>
            <person name="Yang H."/>
        </authorList>
    </citation>
    <scope>NUCLEOTIDE SEQUENCE [LARGE SCALE GENOMIC DNA]</scope>
    <source>
        <strain evidence="2">cv. 93-11</strain>
    </source>
</reference>
<sequence>MEKLKAEAGQRAAASRRKAERVLVLASSNSTKQWDSEPDQVEVRWRILTMAHD</sequence>
<organism evidence="1 2">
    <name type="scientific">Oryza sativa subsp. indica</name>
    <name type="common">Rice</name>
    <dbReference type="NCBI Taxonomy" id="39946"/>
    <lineage>
        <taxon>Eukaryota</taxon>
        <taxon>Viridiplantae</taxon>
        <taxon>Streptophyta</taxon>
        <taxon>Embryophyta</taxon>
        <taxon>Tracheophyta</taxon>
        <taxon>Spermatophyta</taxon>
        <taxon>Magnoliopsida</taxon>
        <taxon>Liliopsida</taxon>
        <taxon>Poales</taxon>
        <taxon>Poaceae</taxon>
        <taxon>BOP clade</taxon>
        <taxon>Oryzoideae</taxon>
        <taxon>Oryzeae</taxon>
        <taxon>Oryzinae</taxon>
        <taxon>Oryza</taxon>
        <taxon>Oryza sativa</taxon>
    </lineage>
</organism>
<protein>
    <submittedName>
        <fullName evidence="1">Uncharacterized protein</fullName>
    </submittedName>
</protein>
<dbReference type="Proteomes" id="UP000007015">
    <property type="component" value="Chromosome 6"/>
</dbReference>
<name>A2YF48_ORYSI</name>
<dbReference type="AlphaFoldDB" id="A2YF48"/>
<evidence type="ECO:0000313" key="2">
    <source>
        <dbReference type="Proteomes" id="UP000007015"/>
    </source>
</evidence>
<dbReference type="EMBL" id="CM000131">
    <property type="protein sequence ID" value="EAZ01709.1"/>
    <property type="molecule type" value="Genomic_DNA"/>
</dbReference>
<proteinExistence type="predicted"/>
<accession>A2YF48</accession>
<dbReference type="Gramene" id="BGIOSGA023281-TA">
    <property type="protein sequence ID" value="BGIOSGA023281-PA"/>
    <property type="gene ID" value="BGIOSGA023281"/>
</dbReference>
<evidence type="ECO:0000313" key="1">
    <source>
        <dbReference type="EMBL" id="EAZ01709.1"/>
    </source>
</evidence>